<dbReference type="AlphaFoldDB" id="A0A927AX00"/>
<protein>
    <submittedName>
        <fullName evidence="2">Type II toxin-antitoxin system RelE/ParE family toxin</fullName>
    </submittedName>
</protein>
<dbReference type="InterPro" id="IPR035093">
    <property type="entry name" value="RelE/ParE_toxin_dom_sf"/>
</dbReference>
<keyword evidence="3" id="KW-1185">Reference proteome</keyword>
<keyword evidence="1" id="KW-1277">Toxin-antitoxin system</keyword>
<evidence type="ECO:0000313" key="3">
    <source>
        <dbReference type="Proteomes" id="UP000653797"/>
    </source>
</evidence>
<dbReference type="RefSeq" id="WP_191036975.1">
    <property type="nucleotide sequence ID" value="NZ_JACXAA010000001.1"/>
</dbReference>
<gene>
    <name evidence="2" type="ORF">IC230_00350</name>
</gene>
<accession>A0A927AX00</accession>
<proteinExistence type="predicted"/>
<evidence type="ECO:0000313" key="2">
    <source>
        <dbReference type="EMBL" id="MBD2751323.1"/>
    </source>
</evidence>
<evidence type="ECO:0000256" key="1">
    <source>
        <dbReference type="ARBA" id="ARBA00022649"/>
    </source>
</evidence>
<dbReference type="EMBL" id="JACXAA010000001">
    <property type="protein sequence ID" value="MBD2751323.1"/>
    <property type="molecule type" value="Genomic_DNA"/>
</dbReference>
<organism evidence="2 3">
    <name type="scientific">Spirosoma validum</name>
    <dbReference type="NCBI Taxonomy" id="2771355"/>
    <lineage>
        <taxon>Bacteria</taxon>
        <taxon>Pseudomonadati</taxon>
        <taxon>Bacteroidota</taxon>
        <taxon>Cytophagia</taxon>
        <taxon>Cytophagales</taxon>
        <taxon>Cytophagaceae</taxon>
        <taxon>Spirosoma</taxon>
    </lineage>
</organism>
<dbReference type="Proteomes" id="UP000653797">
    <property type="component" value="Unassembled WGS sequence"/>
</dbReference>
<name>A0A927AX00_9BACT</name>
<reference evidence="2" key="1">
    <citation type="submission" date="2020-09" db="EMBL/GenBank/DDBJ databases">
        <authorList>
            <person name="Kim M.K."/>
        </authorList>
    </citation>
    <scope>NUCLEOTIDE SEQUENCE</scope>
    <source>
        <strain evidence="2">BT704</strain>
    </source>
</reference>
<dbReference type="InterPro" id="IPR007712">
    <property type="entry name" value="RelE/ParE_toxin"/>
</dbReference>
<dbReference type="Pfam" id="PF05016">
    <property type="entry name" value="ParE_toxin"/>
    <property type="match status" value="1"/>
</dbReference>
<comment type="caution">
    <text evidence="2">The sequence shown here is derived from an EMBL/GenBank/DDBJ whole genome shotgun (WGS) entry which is preliminary data.</text>
</comment>
<sequence>MDGTNKFSIVFTEQADLDRDRIIDELIVYKPALGRQWFDAYEHMESLLISNPYLYQEHLLFVRRAHFRKLPYTIYYVVDEIDSIILIIAVLHQKQDPATVLKRLNLEF</sequence>
<dbReference type="Gene3D" id="3.30.2310.20">
    <property type="entry name" value="RelE-like"/>
    <property type="match status" value="1"/>
</dbReference>